<comment type="caution">
    <text evidence="2">The sequence shown here is derived from an EMBL/GenBank/DDBJ whole genome shotgun (WGS) entry which is preliminary data.</text>
</comment>
<organism evidence="2 3">
    <name type="scientific">Cucumis melo var. makuwa</name>
    <name type="common">Oriental melon</name>
    <dbReference type="NCBI Taxonomy" id="1194695"/>
    <lineage>
        <taxon>Eukaryota</taxon>
        <taxon>Viridiplantae</taxon>
        <taxon>Streptophyta</taxon>
        <taxon>Embryophyta</taxon>
        <taxon>Tracheophyta</taxon>
        <taxon>Spermatophyta</taxon>
        <taxon>Magnoliopsida</taxon>
        <taxon>eudicotyledons</taxon>
        <taxon>Gunneridae</taxon>
        <taxon>Pentapetalae</taxon>
        <taxon>rosids</taxon>
        <taxon>fabids</taxon>
        <taxon>Cucurbitales</taxon>
        <taxon>Cucurbitaceae</taxon>
        <taxon>Benincaseae</taxon>
        <taxon>Cucumis</taxon>
    </lineage>
</organism>
<dbReference type="AlphaFoldDB" id="A0A5A7UI02"/>
<dbReference type="EMBL" id="SSTE01009593">
    <property type="protein sequence ID" value="KAA0053315.1"/>
    <property type="molecule type" value="Genomic_DNA"/>
</dbReference>
<dbReference type="Proteomes" id="UP000321393">
    <property type="component" value="Unassembled WGS sequence"/>
</dbReference>
<proteinExistence type="predicted"/>
<evidence type="ECO:0000313" key="3">
    <source>
        <dbReference type="Proteomes" id="UP000321393"/>
    </source>
</evidence>
<protein>
    <submittedName>
        <fullName evidence="2">Uncharacterized protein</fullName>
    </submittedName>
</protein>
<sequence>MGAHVARVRERARNWAKKKKKGCDVDKIEVFHETHFREKEGWIKDKTKDAYLEMQRIIAESTEAGVLTISSAKACEFVLRSRSMQTLNPKTGELLRSNVSSTREKEKNEMTYLKEANEKLTHELAKWEQRWVGIKKKLDLREEEEGEEEKDAP</sequence>
<gene>
    <name evidence="2" type="ORF">E6C27_scaffold102G001330</name>
</gene>
<reference evidence="2 3" key="1">
    <citation type="submission" date="2019-08" db="EMBL/GenBank/DDBJ databases">
        <title>Draft genome sequences of two oriental melons (Cucumis melo L. var makuwa).</title>
        <authorList>
            <person name="Kwon S.-Y."/>
        </authorList>
    </citation>
    <scope>NUCLEOTIDE SEQUENCE [LARGE SCALE GENOMIC DNA]</scope>
    <source>
        <strain evidence="3">cv. SW 3</strain>
        <tissue evidence="2">Leaf</tissue>
    </source>
</reference>
<name>A0A5A7UI02_CUCMM</name>
<feature type="coiled-coil region" evidence="1">
    <location>
        <begin position="103"/>
        <end position="130"/>
    </location>
</feature>
<keyword evidence="1" id="KW-0175">Coiled coil</keyword>
<evidence type="ECO:0000256" key="1">
    <source>
        <dbReference type="SAM" id="Coils"/>
    </source>
</evidence>
<evidence type="ECO:0000313" key="2">
    <source>
        <dbReference type="EMBL" id="KAA0053315.1"/>
    </source>
</evidence>
<accession>A0A5A7UI02</accession>